<keyword evidence="1" id="KW-1133">Transmembrane helix</keyword>
<dbReference type="Proteomes" id="UP001597119">
    <property type="component" value="Unassembled WGS sequence"/>
</dbReference>
<dbReference type="EMBL" id="JBHUDJ010000014">
    <property type="protein sequence ID" value="MFD1588634.1"/>
    <property type="molecule type" value="Genomic_DNA"/>
</dbReference>
<reference evidence="2 3" key="1">
    <citation type="journal article" date="2019" name="Int. J. Syst. Evol. Microbiol.">
        <title>The Global Catalogue of Microorganisms (GCM) 10K type strain sequencing project: providing services to taxonomists for standard genome sequencing and annotation.</title>
        <authorList>
            <consortium name="The Broad Institute Genomics Platform"/>
            <consortium name="The Broad Institute Genome Sequencing Center for Infectious Disease"/>
            <person name="Wu L."/>
            <person name="Ma J."/>
        </authorList>
    </citation>
    <scope>NUCLEOTIDE SEQUENCE [LARGE SCALE GENOMIC DNA]</scope>
    <source>
        <strain evidence="2 3">CGMCC 1.12125</strain>
    </source>
</reference>
<evidence type="ECO:0000256" key="1">
    <source>
        <dbReference type="SAM" id="Phobius"/>
    </source>
</evidence>
<keyword evidence="1" id="KW-0812">Transmembrane</keyword>
<feature type="transmembrane region" description="Helical" evidence="1">
    <location>
        <begin position="38"/>
        <end position="56"/>
    </location>
</feature>
<proteinExistence type="predicted"/>
<protein>
    <submittedName>
        <fullName evidence="2">CbaC protein</fullName>
    </submittedName>
</protein>
<keyword evidence="1" id="KW-0472">Membrane</keyword>
<feature type="transmembrane region" description="Helical" evidence="1">
    <location>
        <begin position="7"/>
        <end position="32"/>
    </location>
</feature>
<evidence type="ECO:0000313" key="3">
    <source>
        <dbReference type="Proteomes" id="UP001597119"/>
    </source>
</evidence>
<accession>A0ABD6CH38</accession>
<organism evidence="2 3">
    <name type="scientific">Halorientalis brevis</name>
    <dbReference type="NCBI Taxonomy" id="1126241"/>
    <lineage>
        <taxon>Archaea</taxon>
        <taxon>Methanobacteriati</taxon>
        <taxon>Methanobacteriota</taxon>
        <taxon>Stenosarchaea group</taxon>
        <taxon>Halobacteria</taxon>
        <taxon>Halobacteriales</taxon>
        <taxon>Haloarculaceae</taxon>
        <taxon>Halorientalis</taxon>
    </lineage>
</organism>
<evidence type="ECO:0000313" key="2">
    <source>
        <dbReference type="EMBL" id="MFD1588634.1"/>
    </source>
</evidence>
<gene>
    <name evidence="2" type="ORF">ACFR9U_16770</name>
</gene>
<keyword evidence="3" id="KW-1185">Reference proteome</keyword>
<comment type="caution">
    <text evidence="2">The sequence shown here is derived from an EMBL/GenBank/DDBJ whole genome shotgun (WGS) entry which is preliminary data.</text>
</comment>
<sequence>MSRLSPAGILVVGAFLVPVAIELPVVLAFLGIDFPEGLSFGMTALAFVLVLIWSEVSEPAGSSTKS</sequence>
<dbReference type="RefSeq" id="WP_247378289.1">
    <property type="nucleotide sequence ID" value="NZ_JALLGV010000005.1"/>
</dbReference>
<dbReference type="AlphaFoldDB" id="A0ABD6CH38"/>
<name>A0ABD6CH38_9EURY</name>